<organism evidence="1 2">
    <name type="scientific">Hymenobacter busanensis</name>
    <dbReference type="NCBI Taxonomy" id="2607656"/>
    <lineage>
        <taxon>Bacteria</taxon>
        <taxon>Pseudomonadati</taxon>
        <taxon>Bacteroidota</taxon>
        <taxon>Cytophagia</taxon>
        <taxon>Cytophagales</taxon>
        <taxon>Hymenobacteraceae</taxon>
        <taxon>Hymenobacter</taxon>
    </lineage>
</organism>
<dbReference type="Proteomes" id="UP000326380">
    <property type="component" value="Unassembled WGS sequence"/>
</dbReference>
<gene>
    <name evidence="1" type="ORF">F0P96_13965</name>
</gene>
<name>A0A7L5A247_9BACT</name>
<keyword evidence="2" id="KW-1185">Reference proteome</keyword>
<dbReference type="Gene3D" id="2.60.120.260">
    <property type="entry name" value="Galactose-binding domain-like"/>
    <property type="match status" value="1"/>
</dbReference>
<evidence type="ECO:0000313" key="1">
    <source>
        <dbReference type="EMBL" id="KAA9331349.1"/>
    </source>
</evidence>
<dbReference type="RefSeq" id="WP_151079526.1">
    <property type="nucleotide sequence ID" value="NZ_CP047647.1"/>
</dbReference>
<protein>
    <submittedName>
        <fullName evidence="1">Uncharacterized protein</fullName>
    </submittedName>
</protein>
<accession>A0A7L5A247</accession>
<sequence length="176" mass="19322">MTKAFGLLLLTAVLATACSKNQQTVDGDVITRNDFESYVGWFPETGNVGRDHAHSGQFAVKVDPQHEFGPTYKGIIGQISVHQLKGVHVEAWVYLPNPQGAKLGVVVSTPDEKTQILGDGIDLNQDVKEYKKWVKIQKDIAFPATVNATHMLKVFLWRGGATEAVYLDDISISALE</sequence>
<dbReference type="AlphaFoldDB" id="A0A7L5A247"/>
<proteinExistence type="predicted"/>
<evidence type="ECO:0000313" key="2">
    <source>
        <dbReference type="Proteomes" id="UP000326380"/>
    </source>
</evidence>
<dbReference type="PROSITE" id="PS51257">
    <property type="entry name" value="PROKAR_LIPOPROTEIN"/>
    <property type="match status" value="1"/>
</dbReference>
<dbReference type="EMBL" id="VTWU01000005">
    <property type="protein sequence ID" value="KAA9331349.1"/>
    <property type="molecule type" value="Genomic_DNA"/>
</dbReference>
<comment type="caution">
    <text evidence="1">The sequence shown here is derived from an EMBL/GenBank/DDBJ whole genome shotgun (WGS) entry which is preliminary data.</text>
</comment>
<reference evidence="1 2" key="1">
    <citation type="submission" date="2019-09" db="EMBL/GenBank/DDBJ databases">
        <title>Genome sequence of Hymenobacter sp. M3.</title>
        <authorList>
            <person name="Srinivasan S."/>
        </authorList>
    </citation>
    <scope>NUCLEOTIDE SEQUENCE [LARGE SCALE GENOMIC DNA]</scope>
    <source>
        <strain evidence="1 2">M3</strain>
    </source>
</reference>